<accession>A0A1G6L2M3</accession>
<evidence type="ECO:0000313" key="4">
    <source>
        <dbReference type="Proteomes" id="UP000199452"/>
    </source>
</evidence>
<dbReference type="AlphaFoldDB" id="A0A1G6L2M3"/>
<dbReference type="EMBL" id="FMYP01000028">
    <property type="protein sequence ID" value="SDC37371.1"/>
    <property type="molecule type" value="Genomic_DNA"/>
</dbReference>
<feature type="signal peptide" evidence="1">
    <location>
        <begin position="1"/>
        <end position="18"/>
    </location>
</feature>
<keyword evidence="1" id="KW-0732">Signal</keyword>
<name>A0A1G6L2M3_9BACT</name>
<dbReference type="PANTHER" id="PTHR36842:SF1">
    <property type="entry name" value="PROTEIN TOLB"/>
    <property type="match status" value="1"/>
</dbReference>
<dbReference type="STRING" id="1640674.SAMN05216323_102834"/>
<feature type="chain" id="PRO_5011792318" evidence="1">
    <location>
        <begin position="19"/>
        <end position="539"/>
    </location>
</feature>
<dbReference type="Proteomes" id="UP000199452">
    <property type="component" value="Unassembled WGS sequence"/>
</dbReference>
<feature type="domain" description="Secretion system C-terminal sorting" evidence="2">
    <location>
        <begin position="470"/>
        <end position="538"/>
    </location>
</feature>
<evidence type="ECO:0000256" key="1">
    <source>
        <dbReference type="SAM" id="SignalP"/>
    </source>
</evidence>
<dbReference type="RefSeq" id="WP_092438070.1">
    <property type="nucleotide sequence ID" value="NZ_FMYP01000028.1"/>
</dbReference>
<proteinExistence type="predicted"/>
<dbReference type="Pfam" id="PF18962">
    <property type="entry name" value="Por_Secre_tail"/>
    <property type="match status" value="1"/>
</dbReference>
<dbReference type="PANTHER" id="PTHR36842">
    <property type="entry name" value="PROTEIN TOLB HOMOLOG"/>
    <property type="match status" value="1"/>
</dbReference>
<dbReference type="NCBIfam" id="TIGR04183">
    <property type="entry name" value="Por_Secre_tail"/>
    <property type="match status" value="1"/>
</dbReference>
<protein>
    <submittedName>
        <fullName evidence="3">Por secretion system C-terminal sorting domain-containing protein</fullName>
    </submittedName>
</protein>
<dbReference type="SUPFAM" id="SSF69304">
    <property type="entry name" value="Tricorn protease N-terminal domain"/>
    <property type="match status" value="1"/>
</dbReference>
<keyword evidence="4" id="KW-1185">Reference proteome</keyword>
<dbReference type="OrthoDB" id="1122533at2"/>
<gene>
    <name evidence="3" type="ORF">SAMN05216323_102834</name>
</gene>
<evidence type="ECO:0000259" key="2">
    <source>
        <dbReference type="Pfam" id="PF18962"/>
    </source>
</evidence>
<sequence length="539" mass="59336">MRIKTLLFIAFSISYVFANGQNKIEKQITNDIYNDYQLSVSGNKMIWYQDSLEYTNLMYWDGSKKIKLVDKQDLKADKSPAKISGNYITWAQKVNGNYEIMLYDGQTIKQITSNDYDDIRPDLYENRIVWQSYNAVTNKSNVLYYNGTTSIQINSDTLQAYYPCISKNKIAFTAGSTNGYGIFLYENGSAKLISNYSNDFSTGTKGEPMVSDNIVAWGGQTNEQKWTIFYHDNTTHQVDAAYSSVDVRDVYLNNILFEGENADKSYNAFLYDGAITQITTDGESGPNSMYGDSIYYETSGNIFLYTKAGGSKAITQSGNDYHSCYKGGVLAWTRDINDKDDIFILVDAQDITAPILSAASVDGITATNAVAHITANEAGTAYYAVQLASITAPTAAAIKDGTGFLAAGNAPVTATVEKSINIAGLSFSSSYSFYTIVVDGASNTSEIKKVEFTTITSSISSTAGEEILTIWPNPAHGIVQINVKVSAQYKIFNMLGIVVKSGYLDEHQSTLDISNLAKGNYFIRTIQKGTTITKKLMIE</sequence>
<dbReference type="InterPro" id="IPR026444">
    <property type="entry name" value="Secre_tail"/>
</dbReference>
<organism evidence="3 4">
    <name type="scientific">Williamwhitmania taraxaci</name>
    <dbReference type="NCBI Taxonomy" id="1640674"/>
    <lineage>
        <taxon>Bacteria</taxon>
        <taxon>Pseudomonadati</taxon>
        <taxon>Bacteroidota</taxon>
        <taxon>Bacteroidia</taxon>
        <taxon>Bacteroidales</taxon>
        <taxon>Williamwhitmaniaceae</taxon>
        <taxon>Williamwhitmania</taxon>
    </lineage>
</organism>
<reference evidence="3 4" key="1">
    <citation type="submission" date="2016-09" db="EMBL/GenBank/DDBJ databases">
        <authorList>
            <person name="Capua I."/>
            <person name="De Benedictis P."/>
            <person name="Joannis T."/>
            <person name="Lombin L.H."/>
            <person name="Cattoli G."/>
        </authorList>
    </citation>
    <scope>NUCLEOTIDE SEQUENCE [LARGE SCALE GENOMIC DNA]</scope>
    <source>
        <strain evidence="3 4">A7P-90m</strain>
    </source>
</reference>
<evidence type="ECO:0000313" key="3">
    <source>
        <dbReference type="EMBL" id="SDC37371.1"/>
    </source>
</evidence>